<dbReference type="AlphaFoldDB" id="A0A176S254"/>
<protein>
    <submittedName>
        <fullName evidence="1">Uncharacterized protein</fullName>
    </submittedName>
</protein>
<organism evidence="1 2">
    <name type="scientific">Candidatus Thiomargarita nelsonii</name>
    <dbReference type="NCBI Taxonomy" id="1003181"/>
    <lineage>
        <taxon>Bacteria</taxon>
        <taxon>Pseudomonadati</taxon>
        <taxon>Pseudomonadota</taxon>
        <taxon>Gammaproteobacteria</taxon>
        <taxon>Thiotrichales</taxon>
        <taxon>Thiotrichaceae</taxon>
        <taxon>Thiomargarita</taxon>
    </lineage>
</organism>
<accession>A0A176S254</accession>
<sequence>MKAWQNIEFLMTLDIPVLLIIRLFRQSVVLNYLFWQILPIYPSIDKCLLLSNLWGFSKLAAFKQ</sequence>
<comment type="caution">
    <text evidence="1">The sequence shown here is derived from an EMBL/GenBank/DDBJ whole genome shotgun (WGS) entry which is preliminary data.</text>
</comment>
<gene>
    <name evidence="1" type="ORF">THIOM_002200</name>
</gene>
<proteinExistence type="predicted"/>
<name>A0A176S254_9GAMM</name>
<dbReference type="Proteomes" id="UP000076962">
    <property type="component" value="Unassembled WGS sequence"/>
</dbReference>
<reference evidence="1 2" key="1">
    <citation type="submission" date="2016-05" db="EMBL/GenBank/DDBJ databases">
        <title>Single-cell genome of chain-forming Candidatus Thiomargarita nelsonii and comparison to other large sulfur-oxidizing bacteria.</title>
        <authorList>
            <person name="Winkel M."/>
            <person name="Salman V."/>
            <person name="Woyke T."/>
            <person name="Schulz-Vogt H."/>
            <person name="Richter M."/>
            <person name="Flood B."/>
            <person name="Bailey J."/>
            <person name="Amann R."/>
            <person name="Mussmann M."/>
        </authorList>
    </citation>
    <scope>NUCLEOTIDE SEQUENCE [LARGE SCALE GENOMIC DNA]</scope>
    <source>
        <strain evidence="1 2">THI036</strain>
    </source>
</reference>
<keyword evidence="2" id="KW-1185">Reference proteome</keyword>
<dbReference type="EMBL" id="LUTY01001225">
    <property type="protein sequence ID" value="OAD22017.1"/>
    <property type="molecule type" value="Genomic_DNA"/>
</dbReference>
<evidence type="ECO:0000313" key="2">
    <source>
        <dbReference type="Proteomes" id="UP000076962"/>
    </source>
</evidence>
<evidence type="ECO:0000313" key="1">
    <source>
        <dbReference type="EMBL" id="OAD22017.1"/>
    </source>
</evidence>